<dbReference type="InterPro" id="IPR012341">
    <property type="entry name" value="6hp_glycosidase-like_sf"/>
</dbReference>
<dbReference type="Gene3D" id="2.60.120.260">
    <property type="entry name" value="Galactose-binding domain-like"/>
    <property type="match status" value="2"/>
</dbReference>
<evidence type="ECO:0000313" key="9">
    <source>
        <dbReference type="Proteomes" id="UP001596047"/>
    </source>
</evidence>
<comment type="caution">
    <text evidence="8">The sequence shown here is derived from an EMBL/GenBank/DDBJ whole genome shotgun (WGS) entry which is preliminary data.</text>
</comment>
<accession>A0ABW0VRR8</accession>
<reference evidence="9" key="1">
    <citation type="journal article" date="2019" name="Int. J. Syst. Evol. Microbiol.">
        <title>The Global Catalogue of Microorganisms (GCM) 10K type strain sequencing project: providing services to taxonomists for standard genome sequencing and annotation.</title>
        <authorList>
            <consortium name="The Broad Institute Genomics Platform"/>
            <consortium name="The Broad Institute Genome Sequencing Center for Infectious Disease"/>
            <person name="Wu L."/>
            <person name="Ma J."/>
        </authorList>
    </citation>
    <scope>NUCLEOTIDE SEQUENCE [LARGE SCALE GENOMIC DNA]</scope>
    <source>
        <strain evidence="9">CGMCC 1.3240</strain>
    </source>
</reference>
<dbReference type="Proteomes" id="UP001596047">
    <property type="component" value="Unassembled WGS sequence"/>
</dbReference>
<dbReference type="PANTHER" id="PTHR33307:SF6">
    <property type="entry name" value="ALPHA-RHAMNOSIDASE (EUROFUNG)-RELATED"/>
    <property type="match status" value="1"/>
</dbReference>
<feature type="domain" description="Alpha-L-rhamnosidase concanavalin-like" evidence="4">
    <location>
        <begin position="223"/>
        <end position="314"/>
    </location>
</feature>
<dbReference type="SUPFAM" id="SSF48208">
    <property type="entry name" value="Six-hairpin glycosidases"/>
    <property type="match status" value="1"/>
</dbReference>
<dbReference type="InterPro" id="IPR016007">
    <property type="entry name" value="Alpha_rhamnosid"/>
</dbReference>
<dbReference type="Pfam" id="PF17389">
    <property type="entry name" value="Bac_rhamnosid6H"/>
    <property type="match status" value="1"/>
</dbReference>
<proteinExistence type="predicted"/>
<dbReference type="GO" id="GO:0016787">
    <property type="term" value="F:hydrolase activity"/>
    <property type="evidence" value="ECO:0007669"/>
    <property type="project" value="UniProtKB-KW"/>
</dbReference>
<evidence type="ECO:0000313" key="8">
    <source>
        <dbReference type="EMBL" id="MFC5648597.1"/>
    </source>
</evidence>
<dbReference type="EC" id="3.2.1.40" evidence="2"/>
<evidence type="ECO:0000256" key="3">
    <source>
        <dbReference type="ARBA" id="ARBA00022801"/>
    </source>
</evidence>
<sequence>MEHWQADWIWRSRRVRVNDFAFFRKEWLVKAPAASAKLFMSANHSAKVYLNGHRIGGYGSPAPTTPWKRKYYLSYEVSDFLAVGMNCLTADAHYLGGGGQNYVDGLPGFRLQLHIEYADGSEKIVKSDTTWDVLKEMPLRSGTPYQQNRRISAIEDYDAGKWDERWRCAGWTEMPSIKAKLAKIGKRQWPMALQPIPEGAVEEVVVPLRIGSNAGMMGSSVDAQVFDAGKIVSGWPQISLEGIPGAVLRLRYSEDVEERDGQVRVKHNVANEFSDRYYDQYTMRGDGLEEWQPDFSYKAFRYVEITGYPRRIEPGSGIVICSAHTDLPYKGSFRSSDGLLNALYDVSIQTQKNNALGQFVDCPHREQAQYISDTDLQAETLLYNFESLSMIEKTLSDFADSQLEDGTFPFNAPSNYDNPEFKIQIPEWDLHYSTLLWKLYWHSGDAGLLQRYYRPLRRMTDYYLSLIDPNKGLVSLDKGWHISDWPYPTVEHKGEFLTVQQVKMVQTLRIVSEAAAIIGEVDDSRAYCGFAERLTAAALRHLYDPVNKRFRDSSDSAETHQGVNGIALYAGLVPEEDRADAIANAAVKKWESKTVLSLPLLRMLFENGREAEAYALLSKEDYPGWGHMIGQGARTMWEGWDDIESHCHAWNGYPARLLQEYVVGIRATAPGFSETLVRPYMPDGLAFAEAAVPTIHGEIYAGWERSGPSGIVIRARIPATVKATFAVRLPGGEVVKKLEAGENEFKLNI</sequence>
<feature type="domain" description="Alpha-L-rhamnosidase C-terminal" evidence="7">
    <location>
        <begin position="664"/>
        <end position="736"/>
    </location>
</feature>
<dbReference type="Pfam" id="PF08531">
    <property type="entry name" value="Bac_rhamnosid_N"/>
    <property type="match status" value="1"/>
</dbReference>
<gene>
    <name evidence="8" type="ORF">ACFPYJ_05545</name>
</gene>
<name>A0ABW0VRR8_9BACL</name>
<dbReference type="Pfam" id="PF05592">
    <property type="entry name" value="Bac_rhamnosid"/>
    <property type="match status" value="1"/>
</dbReference>
<dbReference type="RefSeq" id="WP_379187064.1">
    <property type="nucleotide sequence ID" value="NZ_JBHSOW010000018.1"/>
</dbReference>
<protein>
    <recommendedName>
        <fullName evidence="2">alpha-L-rhamnosidase</fullName>
        <ecNumber evidence="2">3.2.1.40</ecNumber>
    </recommendedName>
</protein>
<dbReference type="Gene3D" id="1.50.10.10">
    <property type="match status" value="1"/>
</dbReference>
<feature type="domain" description="Alpha-L-rhamnosidase six-hairpin glycosidase" evidence="6">
    <location>
        <begin position="330"/>
        <end position="662"/>
    </location>
</feature>
<dbReference type="InterPro" id="IPR035398">
    <property type="entry name" value="Bac_rhamnosid_C"/>
</dbReference>
<dbReference type="InterPro" id="IPR008902">
    <property type="entry name" value="Rhamnosid_concanavalin"/>
</dbReference>
<evidence type="ECO:0000259" key="5">
    <source>
        <dbReference type="Pfam" id="PF08531"/>
    </source>
</evidence>
<feature type="domain" description="Bacterial alpha-L-rhamnosidase N-terminal" evidence="5">
    <location>
        <begin position="34"/>
        <end position="184"/>
    </location>
</feature>
<dbReference type="Gene3D" id="2.60.420.10">
    <property type="entry name" value="Maltose phosphorylase, domain 3"/>
    <property type="match status" value="1"/>
</dbReference>
<evidence type="ECO:0000259" key="7">
    <source>
        <dbReference type="Pfam" id="PF17390"/>
    </source>
</evidence>
<evidence type="ECO:0000256" key="1">
    <source>
        <dbReference type="ARBA" id="ARBA00001445"/>
    </source>
</evidence>
<evidence type="ECO:0000256" key="2">
    <source>
        <dbReference type="ARBA" id="ARBA00012652"/>
    </source>
</evidence>
<dbReference type="Pfam" id="PF17390">
    <property type="entry name" value="Bac_rhamnosid_C"/>
    <property type="match status" value="1"/>
</dbReference>
<comment type="catalytic activity">
    <reaction evidence="1">
        <text>Hydrolysis of terminal non-reducing alpha-L-rhamnose residues in alpha-L-rhamnosides.</text>
        <dbReference type="EC" id="3.2.1.40"/>
    </reaction>
</comment>
<evidence type="ECO:0000259" key="6">
    <source>
        <dbReference type="Pfam" id="PF17389"/>
    </source>
</evidence>
<keyword evidence="9" id="KW-1185">Reference proteome</keyword>
<evidence type="ECO:0000259" key="4">
    <source>
        <dbReference type="Pfam" id="PF05592"/>
    </source>
</evidence>
<organism evidence="8 9">
    <name type="scientific">Paenibacillus solisilvae</name>
    <dbReference type="NCBI Taxonomy" id="2486751"/>
    <lineage>
        <taxon>Bacteria</taxon>
        <taxon>Bacillati</taxon>
        <taxon>Bacillota</taxon>
        <taxon>Bacilli</taxon>
        <taxon>Bacillales</taxon>
        <taxon>Paenibacillaceae</taxon>
        <taxon>Paenibacillus</taxon>
    </lineage>
</organism>
<dbReference type="InterPro" id="IPR008928">
    <property type="entry name" value="6-hairpin_glycosidase_sf"/>
</dbReference>
<keyword evidence="3 8" id="KW-0378">Hydrolase</keyword>
<dbReference type="InterPro" id="IPR013737">
    <property type="entry name" value="Bac_rhamnosid_N"/>
</dbReference>
<dbReference type="EMBL" id="JBHSOW010000018">
    <property type="protein sequence ID" value="MFC5648597.1"/>
    <property type="molecule type" value="Genomic_DNA"/>
</dbReference>
<dbReference type="InterPro" id="IPR035396">
    <property type="entry name" value="Bac_rhamnosid6H"/>
</dbReference>
<dbReference type="PANTHER" id="PTHR33307">
    <property type="entry name" value="ALPHA-RHAMNOSIDASE (EUROFUNG)"/>
    <property type="match status" value="1"/>
</dbReference>